<sequence>MPRRPIAVPGLQKSMLEWLIANNQNCTVPTLFTGHWADLHGAITSHHKPPLRVKVTLGRDGLIKAKLVDAANGRVYIPCTSVGDAVDIDAICGALYARGVEALG</sequence>
<evidence type="ECO:0000313" key="1">
    <source>
        <dbReference type="EMBL" id="KDQ05839.1"/>
    </source>
</evidence>
<dbReference type="EMBL" id="KL198180">
    <property type="protein sequence ID" value="KDQ05839.1"/>
    <property type="molecule type" value="Genomic_DNA"/>
</dbReference>
<reference evidence="2" key="1">
    <citation type="journal article" date="2014" name="Proc. Natl. Acad. Sci. U.S.A.">
        <title>Extensive sampling of basidiomycete genomes demonstrates inadequacy of the white-rot/brown-rot paradigm for wood decay fungi.</title>
        <authorList>
            <person name="Riley R."/>
            <person name="Salamov A.A."/>
            <person name="Brown D.W."/>
            <person name="Nagy L.G."/>
            <person name="Floudas D."/>
            <person name="Held B.W."/>
            <person name="Levasseur A."/>
            <person name="Lombard V."/>
            <person name="Morin E."/>
            <person name="Otillar R."/>
            <person name="Lindquist E.A."/>
            <person name="Sun H."/>
            <person name="LaButti K.M."/>
            <person name="Schmutz J."/>
            <person name="Jabbour D."/>
            <person name="Luo H."/>
            <person name="Baker S.E."/>
            <person name="Pisabarro A.G."/>
            <person name="Walton J.D."/>
            <person name="Blanchette R.A."/>
            <person name="Henrissat B."/>
            <person name="Martin F."/>
            <person name="Cullen D."/>
            <person name="Hibbett D.S."/>
            <person name="Grigoriev I.V."/>
        </authorList>
    </citation>
    <scope>NUCLEOTIDE SEQUENCE [LARGE SCALE GENOMIC DNA]</scope>
    <source>
        <strain evidence="2">FD-172 SS1</strain>
    </source>
</reference>
<protein>
    <submittedName>
        <fullName evidence="1">Uncharacterized protein</fullName>
    </submittedName>
</protein>
<proteinExistence type="predicted"/>
<dbReference type="Proteomes" id="UP000027195">
    <property type="component" value="Unassembled WGS sequence"/>
</dbReference>
<name>A0A067LS63_BOTB1</name>
<accession>A0A067LS63</accession>
<dbReference type="InParanoid" id="A0A067LS63"/>
<dbReference type="AlphaFoldDB" id="A0A067LS63"/>
<keyword evidence="2" id="KW-1185">Reference proteome</keyword>
<evidence type="ECO:0000313" key="2">
    <source>
        <dbReference type="Proteomes" id="UP000027195"/>
    </source>
</evidence>
<organism evidence="1 2">
    <name type="scientific">Botryobasidium botryosum (strain FD-172 SS1)</name>
    <dbReference type="NCBI Taxonomy" id="930990"/>
    <lineage>
        <taxon>Eukaryota</taxon>
        <taxon>Fungi</taxon>
        <taxon>Dikarya</taxon>
        <taxon>Basidiomycota</taxon>
        <taxon>Agaricomycotina</taxon>
        <taxon>Agaricomycetes</taxon>
        <taxon>Cantharellales</taxon>
        <taxon>Botryobasidiaceae</taxon>
        <taxon>Botryobasidium</taxon>
    </lineage>
</organism>
<gene>
    <name evidence="1" type="ORF">BOTBODRAFT_182169</name>
</gene>
<dbReference type="HOGENOM" id="CLU_153326_0_0_1"/>